<dbReference type="RefSeq" id="WP_183216765.1">
    <property type="nucleotide sequence ID" value="NZ_CAJFZW010000018.1"/>
</dbReference>
<dbReference type="PANTHER" id="PTHR44936">
    <property type="entry name" value="SENSOR PROTEIN CREC"/>
    <property type="match status" value="1"/>
</dbReference>
<keyword evidence="9" id="KW-0547">Nucleotide-binding</keyword>
<dbReference type="EC" id="2.7.13.3" evidence="3"/>
<comment type="catalytic activity">
    <reaction evidence="1">
        <text>ATP + protein L-histidine = ADP + protein N-phospho-L-histidine.</text>
        <dbReference type="EC" id="2.7.13.3"/>
    </reaction>
</comment>
<feature type="transmembrane region" description="Helical" evidence="15">
    <location>
        <begin position="20"/>
        <end position="42"/>
    </location>
</feature>
<evidence type="ECO:0000256" key="14">
    <source>
        <dbReference type="ARBA" id="ARBA00023136"/>
    </source>
</evidence>
<dbReference type="SUPFAM" id="SSF47384">
    <property type="entry name" value="Homodimeric domain of signal transducing histidine kinase"/>
    <property type="match status" value="1"/>
</dbReference>
<evidence type="ECO:0000256" key="8">
    <source>
        <dbReference type="ARBA" id="ARBA00022692"/>
    </source>
</evidence>
<evidence type="ECO:0000256" key="1">
    <source>
        <dbReference type="ARBA" id="ARBA00000085"/>
    </source>
</evidence>
<dbReference type="Pfam" id="PF02518">
    <property type="entry name" value="HATPase_c"/>
    <property type="match status" value="1"/>
</dbReference>
<reference evidence="18 19" key="1">
    <citation type="submission" date="2020-08" db="EMBL/GenBank/DDBJ databases">
        <title>Genomic Encyclopedia of Type Strains, Phase IV (KMG-IV): sequencing the most valuable type-strain genomes for metagenomic binning, comparative biology and taxonomic classification.</title>
        <authorList>
            <person name="Goeker M."/>
        </authorList>
    </citation>
    <scope>NUCLEOTIDE SEQUENCE [LARGE SCALE GENOMIC DNA]</scope>
    <source>
        <strain evidence="18 19">DSM 4731</strain>
    </source>
</reference>
<dbReference type="InterPro" id="IPR003594">
    <property type="entry name" value="HATPase_dom"/>
</dbReference>
<evidence type="ECO:0000256" key="6">
    <source>
        <dbReference type="ARBA" id="ARBA00022553"/>
    </source>
</evidence>
<keyword evidence="19" id="KW-1185">Reference proteome</keyword>
<dbReference type="AlphaFoldDB" id="A0A7W9C718"/>
<dbReference type="SMART" id="SM00304">
    <property type="entry name" value="HAMP"/>
    <property type="match status" value="1"/>
</dbReference>
<dbReference type="PANTHER" id="PTHR44936:SF5">
    <property type="entry name" value="SENSOR HISTIDINE KINASE ENVZ"/>
    <property type="match status" value="1"/>
</dbReference>
<dbReference type="InterPro" id="IPR003660">
    <property type="entry name" value="HAMP_dom"/>
</dbReference>
<name>A0A7W9C718_9CAUL</name>
<dbReference type="InterPro" id="IPR050980">
    <property type="entry name" value="2C_sensor_his_kinase"/>
</dbReference>
<keyword evidence="11" id="KW-0067">ATP-binding</keyword>
<organism evidence="18 19">
    <name type="scientific">Brevundimonas aurantiaca</name>
    <dbReference type="NCBI Taxonomy" id="74316"/>
    <lineage>
        <taxon>Bacteria</taxon>
        <taxon>Pseudomonadati</taxon>
        <taxon>Pseudomonadota</taxon>
        <taxon>Alphaproteobacteria</taxon>
        <taxon>Caulobacterales</taxon>
        <taxon>Caulobacteraceae</taxon>
        <taxon>Brevundimonas</taxon>
    </lineage>
</organism>
<evidence type="ECO:0000256" key="13">
    <source>
        <dbReference type="ARBA" id="ARBA00023012"/>
    </source>
</evidence>
<keyword evidence="14 15" id="KW-0472">Membrane</keyword>
<dbReference type="InterPro" id="IPR003661">
    <property type="entry name" value="HisK_dim/P_dom"/>
</dbReference>
<dbReference type="CDD" id="cd00075">
    <property type="entry name" value="HATPase"/>
    <property type="match status" value="1"/>
</dbReference>
<feature type="domain" description="HAMP" evidence="17">
    <location>
        <begin position="186"/>
        <end position="238"/>
    </location>
</feature>
<dbReference type="SMART" id="SM00387">
    <property type="entry name" value="HATPase_c"/>
    <property type="match status" value="1"/>
</dbReference>
<evidence type="ECO:0000256" key="15">
    <source>
        <dbReference type="SAM" id="Phobius"/>
    </source>
</evidence>
<evidence type="ECO:0000256" key="2">
    <source>
        <dbReference type="ARBA" id="ARBA00004429"/>
    </source>
</evidence>
<protein>
    <recommendedName>
        <fullName evidence="3">histidine kinase</fullName>
        <ecNumber evidence="3">2.7.13.3</ecNumber>
    </recommendedName>
</protein>
<evidence type="ECO:0000256" key="7">
    <source>
        <dbReference type="ARBA" id="ARBA00022679"/>
    </source>
</evidence>
<dbReference type="GO" id="GO:0000155">
    <property type="term" value="F:phosphorelay sensor kinase activity"/>
    <property type="evidence" value="ECO:0007669"/>
    <property type="project" value="InterPro"/>
</dbReference>
<dbReference type="InterPro" id="IPR036890">
    <property type="entry name" value="HATPase_C_sf"/>
</dbReference>
<proteinExistence type="predicted"/>
<gene>
    <name evidence="18" type="ORF">GGQ93_002044</name>
</gene>
<dbReference type="Pfam" id="PF00672">
    <property type="entry name" value="HAMP"/>
    <property type="match status" value="1"/>
</dbReference>
<evidence type="ECO:0000256" key="5">
    <source>
        <dbReference type="ARBA" id="ARBA00022519"/>
    </source>
</evidence>
<evidence type="ECO:0000259" key="17">
    <source>
        <dbReference type="PROSITE" id="PS50885"/>
    </source>
</evidence>
<keyword evidence="8 15" id="KW-0812">Transmembrane</keyword>
<dbReference type="PROSITE" id="PS50885">
    <property type="entry name" value="HAMP"/>
    <property type="match status" value="1"/>
</dbReference>
<evidence type="ECO:0000256" key="4">
    <source>
        <dbReference type="ARBA" id="ARBA00022475"/>
    </source>
</evidence>
<dbReference type="Gene3D" id="3.30.565.10">
    <property type="entry name" value="Histidine kinase-like ATPase, C-terminal domain"/>
    <property type="match status" value="1"/>
</dbReference>
<keyword evidence="6" id="KW-0597">Phosphoprotein</keyword>
<keyword evidence="5" id="KW-0997">Cell inner membrane</keyword>
<dbReference type="CDD" id="cd00082">
    <property type="entry name" value="HisKA"/>
    <property type="match status" value="1"/>
</dbReference>
<dbReference type="InterPro" id="IPR036097">
    <property type="entry name" value="HisK_dim/P_sf"/>
</dbReference>
<accession>A0A7W9C718</accession>
<evidence type="ECO:0000256" key="3">
    <source>
        <dbReference type="ARBA" id="ARBA00012438"/>
    </source>
</evidence>
<dbReference type="SMART" id="SM00388">
    <property type="entry name" value="HisKA"/>
    <property type="match status" value="1"/>
</dbReference>
<dbReference type="GO" id="GO:0005886">
    <property type="term" value="C:plasma membrane"/>
    <property type="evidence" value="ECO:0007669"/>
    <property type="project" value="UniProtKB-SubCell"/>
</dbReference>
<dbReference type="Proteomes" id="UP000527324">
    <property type="component" value="Unassembled WGS sequence"/>
</dbReference>
<comment type="subcellular location">
    <subcellularLocation>
        <location evidence="2">Cell inner membrane</location>
        <topology evidence="2">Multi-pass membrane protein</topology>
    </subcellularLocation>
</comment>
<keyword evidence="4" id="KW-1003">Cell membrane</keyword>
<keyword evidence="12 15" id="KW-1133">Transmembrane helix</keyword>
<dbReference type="EMBL" id="JACHOQ010000004">
    <property type="protein sequence ID" value="MBB5740326.1"/>
    <property type="molecule type" value="Genomic_DNA"/>
</dbReference>
<feature type="domain" description="Histidine kinase" evidence="16">
    <location>
        <begin position="246"/>
        <end position="445"/>
    </location>
</feature>
<dbReference type="Gene3D" id="1.10.287.130">
    <property type="match status" value="1"/>
</dbReference>
<dbReference type="GO" id="GO:0005524">
    <property type="term" value="F:ATP binding"/>
    <property type="evidence" value="ECO:0007669"/>
    <property type="project" value="UniProtKB-KW"/>
</dbReference>
<dbReference type="PROSITE" id="PS50109">
    <property type="entry name" value="HIS_KIN"/>
    <property type="match status" value="1"/>
</dbReference>
<evidence type="ECO:0000256" key="11">
    <source>
        <dbReference type="ARBA" id="ARBA00022840"/>
    </source>
</evidence>
<dbReference type="PRINTS" id="PR00344">
    <property type="entry name" value="BCTRLSENSOR"/>
</dbReference>
<keyword evidence="7" id="KW-0808">Transferase</keyword>
<dbReference type="SUPFAM" id="SSF55874">
    <property type="entry name" value="ATPase domain of HSP90 chaperone/DNA topoisomerase II/histidine kinase"/>
    <property type="match status" value="1"/>
</dbReference>
<keyword evidence="10 18" id="KW-0418">Kinase</keyword>
<evidence type="ECO:0000313" key="19">
    <source>
        <dbReference type="Proteomes" id="UP000527324"/>
    </source>
</evidence>
<dbReference type="InterPro" id="IPR004358">
    <property type="entry name" value="Sig_transdc_His_kin-like_C"/>
</dbReference>
<evidence type="ECO:0000256" key="9">
    <source>
        <dbReference type="ARBA" id="ARBA00022741"/>
    </source>
</evidence>
<dbReference type="InterPro" id="IPR005467">
    <property type="entry name" value="His_kinase_dom"/>
</dbReference>
<sequence length="448" mass="46825">MARLGRGSKRGLGGAVDGSTVRLFALVLVGALAAAAVTFLALQLGRHHWLKQAHDFTTAERIGDLAQADDDPAAAVAVALTPADGQRRGPPDPALTQAVAQALARRGVTGVKVRAYEAAKAACGAPADAALRCRILTLDPQDGTAVAPVAVSLPPAPRPWNLGRDSALLLAVGLATVAATAWLASRRAAAPLARLSAGAEALGRDLDGPPLAVEGTREVRQAALALNAMQTRLQALIAERARVLAAVAHDLQTPLTRLRLRVEKVADETLRAQLIADLAAMQHLVREGLDLARLETRIEPVVPVDLDALLSALCEDAAEAGQPVVFVKGCGAVRPTRPLALRRCLTNLIDNAVRHGGDAAVRAEVEGETVRLIVRDHGPGVPEDRLEALFEPFYRLDPSRSRDSGGSGLGLTIARRMAEIAGGRLTLANAADGGMEATVTFAPDEERG</sequence>
<evidence type="ECO:0000256" key="10">
    <source>
        <dbReference type="ARBA" id="ARBA00022777"/>
    </source>
</evidence>
<evidence type="ECO:0000259" key="16">
    <source>
        <dbReference type="PROSITE" id="PS50109"/>
    </source>
</evidence>
<comment type="caution">
    <text evidence="18">The sequence shown here is derived from an EMBL/GenBank/DDBJ whole genome shotgun (WGS) entry which is preliminary data.</text>
</comment>
<evidence type="ECO:0000313" key="18">
    <source>
        <dbReference type="EMBL" id="MBB5740326.1"/>
    </source>
</evidence>
<evidence type="ECO:0000256" key="12">
    <source>
        <dbReference type="ARBA" id="ARBA00022989"/>
    </source>
</evidence>
<keyword evidence="13" id="KW-0902">Two-component regulatory system</keyword>